<proteinExistence type="predicted"/>
<dbReference type="OrthoDB" id="5824039at2"/>
<accession>L8JFE7</accession>
<dbReference type="EMBL" id="AMZO01000006">
    <property type="protein sequence ID" value="ELR66968.1"/>
    <property type="molecule type" value="Genomic_DNA"/>
</dbReference>
<dbReference type="SUPFAM" id="SSF56349">
    <property type="entry name" value="DNA breaking-rejoining enzymes"/>
    <property type="match status" value="1"/>
</dbReference>
<name>L8JFE7_9GAMM</name>
<dbReference type="Proteomes" id="UP000011134">
    <property type="component" value="Unassembled WGS sequence"/>
</dbReference>
<dbReference type="AlphaFoldDB" id="L8JFE7"/>
<reference evidence="1 2" key="1">
    <citation type="submission" date="2012-12" db="EMBL/GenBank/DDBJ databases">
        <title>Genome Assembly of Photobacterium sp. AK15.</title>
        <authorList>
            <person name="Khatri I."/>
            <person name="Vaidya B."/>
            <person name="Srinivas T.N.R."/>
            <person name="Subramanian S."/>
            <person name="Pinnaka A."/>
        </authorList>
    </citation>
    <scope>NUCLEOTIDE SEQUENCE [LARGE SCALE GENOMIC DNA]</scope>
    <source>
        <strain evidence="1 2">AK15</strain>
    </source>
</reference>
<evidence type="ECO:0000313" key="1">
    <source>
        <dbReference type="EMBL" id="ELR66968.1"/>
    </source>
</evidence>
<sequence>MGFKKNRSRKTYSTESTELDIQQDSNVVPLTQDAPIDLESFVFTVNNEIAYHFVRYFYKGVPRTSPRKVRQRAVRKAKLLNESALDMRLIHPSRTEMVKSFYDYAQTMKRQSKSLRTIYVALEIIGNFVRVCDEAGVEVSLSIECAVLYSKHLKEKVQKGKLKEGSARCRQGALLRYLLENGVDAKESVHHFSRNKGKHTAYTRHEIKLLAKVMHRVLASYGAHVAKNTQPKTCILSTTDTTEQKRVAKLRVSSPSSENGWLATLSASALYLISLYTGINLTPLRKMRRSDIDYNNMFIVKAEQHTLQLTDEAIERLFANYRDYKGNAYELNTVKGRAKFNNQQSPLGFSKYARQLLETWLLLLDKLDVGDYLFPNLTLGREGEYISGSQLTTFADLIEDHTEAPRPVNTRFRKTKTEVLVTVTNDFIVAAHANNHSAETAIQSYSDGNIENKERKLAKSISALGALVGGMNKPDAISQAEAKFKDPITPEELERLRAKQHTNNKVVSDTPTGKCTDALGDKAQRQARELRTNGLIGEDEDIPPCMKFTDCLFCKSYAITTDVDDIWLLLSFQFLLYQMLSRPAINSMPSSKYTKLQKRVMHLIERLKEKNRNNFDIAQSRIAERELHPIWQEESDLNDMIVEA</sequence>
<protein>
    <submittedName>
        <fullName evidence="1">Uncharacterized protein</fullName>
    </submittedName>
</protein>
<organism evidence="1 2">
    <name type="scientific">Photobacterium marinum</name>
    <dbReference type="NCBI Taxonomy" id="1056511"/>
    <lineage>
        <taxon>Bacteria</taxon>
        <taxon>Pseudomonadati</taxon>
        <taxon>Pseudomonadota</taxon>
        <taxon>Gammaproteobacteria</taxon>
        <taxon>Vibrionales</taxon>
        <taxon>Vibrionaceae</taxon>
        <taxon>Photobacterium</taxon>
    </lineage>
</organism>
<dbReference type="PATRIC" id="fig|1056511.3.peg.1506"/>
<gene>
    <name evidence="1" type="ORF">C942_04672</name>
</gene>
<evidence type="ECO:0000313" key="2">
    <source>
        <dbReference type="Proteomes" id="UP000011134"/>
    </source>
</evidence>
<keyword evidence="2" id="KW-1185">Reference proteome</keyword>
<dbReference type="InterPro" id="IPR011010">
    <property type="entry name" value="DNA_brk_join_enz"/>
</dbReference>
<dbReference type="GO" id="GO:0003677">
    <property type="term" value="F:DNA binding"/>
    <property type="evidence" value="ECO:0007669"/>
    <property type="project" value="InterPro"/>
</dbReference>
<comment type="caution">
    <text evidence="1">The sequence shown here is derived from an EMBL/GenBank/DDBJ whole genome shotgun (WGS) entry which is preliminary data.</text>
</comment>
<dbReference type="RefSeq" id="WP_007464116.1">
    <property type="nucleotide sequence ID" value="NZ_AMZO01000006.1"/>
</dbReference>